<name>A0ABU8YK39_9CYAN</name>
<dbReference type="CDD" id="cd00082">
    <property type="entry name" value="HisKA"/>
    <property type="match status" value="1"/>
</dbReference>
<dbReference type="InterPro" id="IPR036890">
    <property type="entry name" value="HATPase_C_sf"/>
</dbReference>
<dbReference type="PROSITE" id="PS50109">
    <property type="entry name" value="HIS_KIN"/>
    <property type="match status" value="1"/>
</dbReference>
<keyword evidence="4 9" id="KW-0418">Kinase</keyword>
<evidence type="ECO:0000313" key="10">
    <source>
        <dbReference type="Proteomes" id="UP001384579"/>
    </source>
</evidence>
<dbReference type="SUPFAM" id="SSF52172">
    <property type="entry name" value="CheY-like"/>
    <property type="match status" value="1"/>
</dbReference>
<dbReference type="PANTHER" id="PTHR43547:SF2">
    <property type="entry name" value="HYBRID SIGNAL TRANSDUCTION HISTIDINE KINASE C"/>
    <property type="match status" value="1"/>
</dbReference>
<dbReference type="RefSeq" id="WP_340519211.1">
    <property type="nucleotide sequence ID" value="NZ_JBBLXS010000069.1"/>
</dbReference>
<dbReference type="SMART" id="SM00387">
    <property type="entry name" value="HATPase_c"/>
    <property type="match status" value="1"/>
</dbReference>
<dbReference type="Gene3D" id="3.30.565.10">
    <property type="entry name" value="Histidine kinase-like ATPase, C-terminal domain"/>
    <property type="match status" value="1"/>
</dbReference>
<accession>A0ABU8YK39</accession>
<reference evidence="9 10" key="1">
    <citation type="journal article" date="2020" name="Harmful Algae">
        <title>Molecular and morphological characterization of a novel dihydroanatoxin-a producing Microcoleus species (cyanobacteria) from the Russian River, California, USA.</title>
        <authorList>
            <person name="Conklin K.Y."/>
            <person name="Stancheva R."/>
            <person name="Otten T.G."/>
            <person name="Fadness R."/>
            <person name="Boyer G.L."/>
            <person name="Read B."/>
            <person name="Zhang X."/>
            <person name="Sheath R.G."/>
        </authorList>
    </citation>
    <scope>NUCLEOTIDE SEQUENCE [LARGE SCALE GENOMIC DNA]</scope>
    <source>
        <strain evidence="9 10">PTRS2</strain>
    </source>
</reference>
<dbReference type="InterPro" id="IPR036097">
    <property type="entry name" value="HisK_dim/P_sf"/>
</dbReference>
<dbReference type="PANTHER" id="PTHR43547">
    <property type="entry name" value="TWO-COMPONENT HISTIDINE KINASE"/>
    <property type="match status" value="1"/>
</dbReference>
<dbReference type="SUPFAM" id="SSF55874">
    <property type="entry name" value="ATPase domain of HSP90 chaperone/DNA topoisomerase II/histidine kinase"/>
    <property type="match status" value="1"/>
</dbReference>
<dbReference type="Pfam" id="PF00072">
    <property type="entry name" value="Response_reg"/>
    <property type="match status" value="1"/>
</dbReference>
<dbReference type="InterPro" id="IPR001789">
    <property type="entry name" value="Sig_transdc_resp-reg_receiver"/>
</dbReference>
<organism evidence="9 10">
    <name type="scientific">Microcoleus anatoxicus PTRS2</name>
    <dbReference type="NCBI Taxonomy" id="2705321"/>
    <lineage>
        <taxon>Bacteria</taxon>
        <taxon>Bacillati</taxon>
        <taxon>Cyanobacteriota</taxon>
        <taxon>Cyanophyceae</taxon>
        <taxon>Oscillatoriophycideae</taxon>
        <taxon>Oscillatoriales</taxon>
        <taxon>Microcoleaceae</taxon>
        <taxon>Microcoleus</taxon>
        <taxon>Microcoleus anatoxicus</taxon>
    </lineage>
</organism>
<dbReference type="EC" id="2.7.13.3" evidence="2"/>
<evidence type="ECO:0000256" key="6">
    <source>
        <dbReference type="PROSITE-ProRule" id="PRU00169"/>
    </source>
</evidence>
<dbReference type="PROSITE" id="PS50110">
    <property type="entry name" value="RESPONSE_REGULATORY"/>
    <property type="match status" value="1"/>
</dbReference>
<dbReference type="GO" id="GO:0016301">
    <property type="term" value="F:kinase activity"/>
    <property type="evidence" value="ECO:0007669"/>
    <property type="project" value="UniProtKB-KW"/>
</dbReference>
<dbReference type="SMART" id="SM00388">
    <property type="entry name" value="HisKA"/>
    <property type="match status" value="1"/>
</dbReference>
<feature type="domain" description="Histidine kinase" evidence="7">
    <location>
        <begin position="158"/>
        <end position="379"/>
    </location>
</feature>
<evidence type="ECO:0000259" key="7">
    <source>
        <dbReference type="PROSITE" id="PS50109"/>
    </source>
</evidence>
<sequence length="380" mass="42576">MNQPSILVVDDEPDNFDVIEALLSDLGYDLHYASNGNVALNSLDVFQPDVILMDVMMPDLDGMEVCQRIKAQPQWEGVPIIMVTALSAKEDLARCIKAGADDFISKPVSGLELRARVHSMLRLKQQYDKIRSLSKVQESTIDLLQKNLNELSGNLASSLPHELNTPLNGIFGVIGLLLDDREDMSEEEIHELLLLAQQSALRLDRLTKKFLIYIKLELMTSQIPMDKTPTNNQVTATKSVIENCAMEQAKKVDRQNDLICELEDIAVPVSEDNLKWMVDELLENAFKFSTPLTPVKVSSQLIKGAFHLSISDRGRGMTEEQISKIGAFMQFERRTYEQQGLGLGLKIVKKIIDISAGEFYLSSVYHEETTAHITLPSISE</sequence>
<proteinExistence type="predicted"/>
<dbReference type="Gene3D" id="3.40.50.2300">
    <property type="match status" value="1"/>
</dbReference>
<dbReference type="Pfam" id="PF02518">
    <property type="entry name" value="HATPase_c"/>
    <property type="match status" value="1"/>
</dbReference>
<dbReference type="EMBL" id="JBBLXS010000069">
    <property type="protein sequence ID" value="MEK0184723.1"/>
    <property type="molecule type" value="Genomic_DNA"/>
</dbReference>
<dbReference type="InterPro" id="IPR004358">
    <property type="entry name" value="Sig_transdc_His_kin-like_C"/>
</dbReference>
<keyword evidence="10" id="KW-1185">Reference proteome</keyword>
<dbReference type="InterPro" id="IPR011006">
    <property type="entry name" value="CheY-like_superfamily"/>
</dbReference>
<comment type="caution">
    <text evidence="9">The sequence shown here is derived from an EMBL/GenBank/DDBJ whole genome shotgun (WGS) entry which is preliminary data.</text>
</comment>
<evidence type="ECO:0000256" key="5">
    <source>
        <dbReference type="ARBA" id="ARBA00023012"/>
    </source>
</evidence>
<keyword evidence="3 6" id="KW-0597">Phosphoprotein</keyword>
<evidence type="ECO:0000259" key="8">
    <source>
        <dbReference type="PROSITE" id="PS50110"/>
    </source>
</evidence>
<gene>
    <name evidence="9" type="ORF">WMG39_07610</name>
</gene>
<dbReference type="PRINTS" id="PR00344">
    <property type="entry name" value="BCTRLSENSOR"/>
</dbReference>
<dbReference type="SUPFAM" id="SSF47384">
    <property type="entry name" value="Homodimeric domain of signal transducing histidine kinase"/>
    <property type="match status" value="1"/>
</dbReference>
<evidence type="ECO:0000256" key="3">
    <source>
        <dbReference type="ARBA" id="ARBA00022553"/>
    </source>
</evidence>
<protein>
    <recommendedName>
        <fullName evidence="2">histidine kinase</fullName>
        <ecNumber evidence="2">2.7.13.3</ecNumber>
    </recommendedName>
</protein>
<feature type="modified residue" description="4-aspartylphosphate" evidence="6">
    <location>
        <position position="54"/>
    </location>
</feature>
<evidence type="ECO:0000256" key="2">
    <source>
        <dbReference type="ARBA" id="ARBA00012438"/>
    </source>
</evidence>
<dbReference type="SMART" id="SM00448">
    <property type="entry name" value="REC"/>
    <property type="match status" value="1"/>
</dbReference>
<evidence type="ECO:0000313" key="9">
    <source>
        <dbReference type="EMBL" id="MEK0184723.1"/>
    </source>
</evidence>
<dbReference type="Gene3D" id="1.10.287.130">
    <property type="match status" value="1"/>
</dbReference>
<evidence type="ECO:0000256" key="1">
    <source>
        <dbReference type="ARBA" id="ARBA00000085"/>
    </source>
</evidence>
<keyword evidence="4 9" id="KW-0808">Transferase</keyword>
<dbReference type="Pfam" id="PF00512">
    <property type="entry name" value="HisKA"/>
    <property type="match status" value="1"/>
</dbReference>
<dbReference type="InterPro" id="IPR005467">
    <property type="entry name" value="His_kinase_dom"/>
</dbReference>
<dbReference type="InterPro" id="IPR003594">
    <property type="entry name" value="HATPase_dom"/>
</dbReference>
<feature type="domain" description="Response regulatory" evidence="8">
    <location>
        <begin position="5"/>
        <end position="121"/>
    </location>
</feature>
<keyword evidence="5" id="KW-0902">Two-component regulatory system</keyword>
<comment type="catalytic activity">
    <reaction evidence="1">
        <text>ATP + protein L-histidine = ADP + protein N-phospho-L-histidine.</text>
        <dbReference type="EC" id="2.7.13.3"/>
    </reaction>
</comment>
<dbReference type="Proteomes" id="UP001384579">
    <property type="component" value="Unassembled WGS sequence"/>
</dbReference>
<dbReference type="InterPro" id="IPR003661">
    <property type="entry name" value="HisK_dim/P_dom"/>
</dbReference>
<evidence type="ECO:0000256" key="4">
    <source>
        <dbReference type="ARBA" id="ARBA00022777"/>
    </source>
</evidence>